<evidence type="ECO:0000256" key="3">
    <source>
        <dbReference type="ARBA" id="ARBA00023242"/>
    </source>
</evidence>
<accession>A0A9J5W1L4</accession>
<dbReference type="Gene3D" id="1.10.150.60">
    <property type="entry name" value="ARID DNA-binding domain"/>
    <property type="match status" value="1"/>
</dbReference>
<dbReference type="PANTHER" id="PTHR15348:SF22">
    <property type="entry name" value="ARID DOMAIN-CONTAINING PROTEIN"/>
    <property type="match status" value="1"/>
</dbReference>
<proteinExistence type="predicted"/>
<dbReference type="InterPro" id="IPR036431">
    <property type="entry name" value="ARID_dom_sf"/>
</dbReference>
<dbReference type="SUPFAM" id="SSF46774">
    <property type="entry name" value="ARID-like"/>
    <property type="match status" value="1"/>
</dbReference>
<organism evidence="4 5">
    <name type="scientific">Solanum commersonii</name>
    <name type="common">Commerson's wild potato</name>
    <name type="synonym">Commerson's nightshade</name>
    <dbReference type="NCBI Taxonomy" id="4109"/>
    <lineage>
        <taxon>Eukaryota</taxon>
        <taxon>Viridiplantae</taxon>
        <taxon>Streptophyta</taxon>
        <taxon>Embryophyta</taxon>
        <taxon>Tracheophyta</taxon>
        <taxon>Spermatophyta</taxon>
        <taxon>Magnoliopsida</taxon>
        <taxon>eudicotyledons</taxon>
        <taxon>Gunneridae</taxon>
        <taxon>Pentapetalae</taxon>
        <taxon>asterids</taxon>
        <taxon>lamiids</taxon>
        <taxon>Solanales</taxon>
        <taxon>Solanaceae</taxon>
        <taxon>Solanoideae</taxon>
        <taxon>Solaneae</taxon>
        <taxon>Solanum</taxon>
    </lineage>
</organism>
<keyword evidence="2" id="KW-0804">Transcription</keyword>
<reference evidence="4 5" key="1">
    <citation type="submission" date="2020-09" db="EMBL/GenBank/DDBJ databases">
        <title>De no assembly of potato wild relative species, Solanum commersonii.</title>
        <authorList>
            <person name="Cho K."/>
        </authorList>
    </citation>
    <scope>NUCLEOTIDE SEQUENCE [LARGE SCALE GENOMIC DNA]</scope>
    <source>
        <strain evidence="4">LZ3.2</strain>
        <tissue evidence="4">Leaf</tissue>
    </source>
</reference>
<evidence type="ECO:0000256" key="1">
    <source>
        <dbReference type="ARBA" id="ARBA00023015"/>
    </source>
</evidence>
<gene>
    <name evidence="4" type="ORF">H5410_058812</name>
</gene>
<dbReference type="Proteomes" id="UP000824120">
    <property type="component" value="Chromosome 12"/>
</dbReference>
<dbReference type="GO" id="GO:0005634">
    <property type="term" value="C:nucleus"/>
    <property type="evidence" value="ECO:0007669"/>
    <property type="project" value="TreeGrafter"/>
</dbReference>
<name>A0A9J5W1L4_SOLCO</name>
<feature type="non-terminal residue" evidence="4">
    <location>
        <position position="1"/>
    </location>
</feature>
<evidence type="ECO:0000256" key="2">
    <source>
        <dbReference type="ARBA" id="ARBA00023163"/>
    </source>
</evidence>
<dbReference type="InterPro" id="IPR045147">
    <property type="entry name" value="ARI3A/B/C"/>
</dbReference>
<evidence type="ECO:0000313" key="4">
    <source>
        <dbReference type="EMBL" id="KAG5569046.1"/>
    </source>
</evidence>
<sequence length="150" mass="17446">MIIRFFKMIIHFKFQMPDGENDEGSHKDQAAFLGKLGIFYREKAMEFKPPRFYSHQLNCLKLWRYVIRLGSYDRLIYGSNSFSWIIGGEANTKYFHAQIKISISRNAIKSIYNANEVKLQEPTLVEEEFISLFSSFMGTTTEGLPSPNVK</sequence>
<dbReference type="GO" id="GO:0003677">
    <property type="term" value="F:DNA binding"/>
    <property type="evidence" value="ECO:0007669"/>
    <property type="project" value="InterPro"/>
</dbReference>
<keyword evidence="1" id="KW-0805">Transcription regulation</keyword>
<dbReference type="AlphaFoldDB" id="A0A9J5W1L4"/>
<dbReference type="GO" id="GO:0006357">
    <property type="term" value="P:regulation of transcription by RNA polymerase II"/>
    <property type="evidence" value="ECO:0007669"/>
    <property type="project" value="InterPro"/>
</dbReference>
<comment type="caution">
    <text evidence="4">The sequence shown here is derived from an EMBL/GenBank/DDBJ whole genome shotgun (WGS) entry which is preliminary data.</text>
</comment>
<protein>
    <submittedName>
        <fullName evidence="4">Uncharacterized protein</fullName>
    </submittedName>
</protein>
<evidence type="ECO:0000313" key="5">
    <source>
        <dbReference type="Proteomes" id="UP000824120"/>
    </source>
</evidence>
<keyword evidence="5" id="KW-1185">Reference proteome</keyword>
<dbReference type="PANTHER" id="PTHR15348">
    <property type="entry name" value="AT-RICH INTERACTIVE DOMAIN-CONTAINING PROTEIN ARID DOMAIN- CONTAINING PROTEIN DEAD RINGER PROTEIN B-CELL REGULATOR OF IGH TRANSCRIPTION BRIGHT"/>
    <property type="match status" value="1"/>
</dbReference>
<dbReference type="EMBL" id="JACXVP010000012">
    <property type="protein sequence ID" value="KAG5569046.1"/>
    <property type="molecule type" value="Genomic_DNA"/>
</dbReference>
<keyword evidence="3" id="KW-0539">Nucleus</keyword>
<dbReference type="OrthoDB" id="338531at2759"/>